<evidence type="ECO:0000256" key="9">
    <source>
        <dbReference type="ARBA" id="ARBA00023242"/>
    </source>
</evidence>
<dbReference type="GO" id="GO:0042555">
    <property type="term" value="C:MCM complex"/>
    <property type="evidence" value="ECO:0007669"/>
    <property type="project" value="UniProtKB-UniRule"/>
</dbReference>
<dbReference type="Gene3D" id="3.30.1640.10">
    <property type="entry name" value="mini-chromosome maintenance (MCM) complex, chain A, domain 1"/>
    <property type="match status" value="1"/>
</dbReference>
<dbReference type="InterPro" id="IPR031327">
    <property type="entry name" value="MCM"/>
</dbReference>
<dbReference type="AlphaFoldDB" id="A0A397SJ57"/>
<dbReference type="SUPFAM" id="SSF52540">
    <property type="entry name" value="P-loop containing nucleoside triphosphate hydrolases"/>
    <property type="match status" value="1"/>
</dbReference>
<evidence type="ECO:0000313" key="14">
    <source>
        <dbReference type="Proteomes" id="UP000265703"/>
    </source>
</evidence>
<name>A0A397SJ57_9GLOM</name>
<dbReference type="FunFam" id="3.40.50.300:FF:000217">
    <property type="entry name" value="DNA helicase"/>
    <property type="match status" value="1"/>
</dbReference>
<accession>A0A397SJ57</accession>
<dbReference type="GO" id="GO:0016887">
    <property type="term" value="F:ATP hydrolysis activity"/>
    <property type="evidence" value="ECO:0007669"/>
    <property type="project" value="RHEA"/>
</dbReference>
<dbReference type="InterPro" id="IPR018525">
    <property type="entry name" value="MCM_CS"/>
</dbReference>
<keyword evidence="4 10" id="KW-0547">Nucleotide-binding</keyword>
<dbReference type="SMART" id="SM00350">
    <property type="entry name" value="MCM"/>
    <property type="match status" value="1"/>
</dbReference>
<evidence type="ECO:0000256" key="3">
    <source>
        <dbReference type="ARBA" id="ARBA00022705"/>
    </source>
</evidence>
<dbReference type="PROSITE" id="PS00847">
    <property type="entry name" value="MCM_1"/>
    <property type="match status" value="1"/>
</dbReference>
<dbReference type="GO" id="GO:0000727">
    <property type="term" value="P:double-strand break repair via break-induced replication"/>
    <property type="evidence" value="ECO:0007669"/>
    <property type="project" value="TreeGrafter"/>
</dbReference>
<dbReference type="GO" id="GO:0043596">
    <property type="term" value="C:nuclear replication fork"/>
    <property type="evidence" value="ECO:0007669"/>
    <property type="project" value="UniProtKB-ARBA"/>
</dbReference>
<evidence type="ECO:0000256" key="11">
    <source>
        <dbReference type="RuleBase" id="RU368062"/>
    </source>
</evidence>
<keyword evidence="3 11" id="KW-0235">DNA replication</keyword>
<evidence type="ECO:0000256" key="8">
    <source>
        <dbReference type="ARBA" id="ARBA00023125"/>
    </source>
</evidence>
<dbReference type="OrthoDB" id="10251574at2759"/>
<keyword evidence="14" id="KW-1185">Reference proteome</keyword>
<dbReference type="PRINTS" id="PR01657">
    <property type="entry name" value="MCMFAMILY"/>
</dbReference>
<dbReference type="Pfam" id="PF00493">
    <property type="entry name" value="MCM"/>
    <property type="match status" value="1"/>
</dbReference>
<protein>
    <recommendedName>
        <fullName evidence="11">DNA replication licensing factor MCM4</fullName>
        <ecNumber evidence="11">3.6.4.12</ecNumber>
    </recommendedName>
</protein>
<comment type="similarity">
    <text evidence="2 10">Belongs to the MCM family.</text>
</comment>
<dbReference type="GO" id="GO:0017116">
    <property type="term" value="F:single-stranded DNA helicase activity"/>
    <property type="evidence" value="ECO:0007669"/>
    <property type="project" value="TreeGrafter"/>
</dbReference>
<evidence type="ECO:0000256" key="5">
    <source>
        <dbReference type="ARBA" id="ARBA00022801"/>
    </source>
</evidence>
<evidence type="ECO:0000256" key="1">
    <source>
        <dbReference type="ARBA" id="ARBA00004123"/>
    </source>
</evidence>
<dbReference type="InterPro" id="IPR041562">
    <property type="entry name" value="MCM_lid"/>
</dbReference>
<dbReference type="Gene3D" id="3.40.50.300">
    <property type="entry name" value="P-loop containing nucleotide triphosphate hydrolases"/>
    <property type="match status" value="1"/>
</dbReference>
<comment type="caution">
    <text evidence="13">The sequence shown here is derived from an EMBL/GenBank/DDBJ whole genome shotgun (WGS) entry which is preliminary data.</text>
</comment>
<dbReference type="GO" id="GO:0031261">
    <property type="term" value="C:DNA replication preinitiation complex"/>
    <property type="evidence" value="ECO:0007669"/>
    <property type="project" value="UniProtKB-ARBA"/>
</dbReference>
<dbReference type="InterPro" id="IPR008047">
    <property type="entry name" value="MCM_4"/>
</dbReference>
<comment type="subunit">
    <text evidence="11">Component of the MCM2-7 complex.</text>
</comment>
<evidence type="ECO:0000256" key="4">
    <source>
        <dbReference type="ARBA" id="ARBA00022741"/>
    </source>
</evidence>
<dbReference type="FunFam" id="2.20.28.10:FF:000003">
    <property type="entry name" value="DNA helicase"/>
    <property type="match status" value="1"/>
</dbReference>
<dbReference type="PROSITE" id="PS50051">
    <property type="entry name" value="MCM_2"/>
    <property type="match status" value="1"/>
</dbReference>
<comment type="subcellular location">
    <subcellularLocation>
        <location evidence="1">Nucleus</location>
    </subcellularLocation>
</comment>
<keyword evidence="7 10" id="KW-0067">ATP-binding</keyword>
<dbReference type="GO" id="GO:0005656">
    <property type="term" value="C:nuclear pre-replicative complex"/>
    <property type="evidence" value="ECO:0007669"/>
    <property type="project" value="UniProtKB-ARBA"/>
</dbReference>
<dbReference type="EMBL" id="QKYT01000375">
    <property type="protein sequence ID" value="RIA86240.1"/>
    <property type="molecule type" value="Genomic_DNA"/>
</dbReference>
<dbReference type="CDD" id="cd17755">
    <property type="entry name" value="MCM4"/>
    <property type="match status" value="1"/>
</dbReference>
<keyword evidence="6 11" id="KW-0347">Helicase</keyword>
<dbReference type="PRINTS" id="PR01660">
    <property type="entry name" value="MCMPROTEIN4"/>
</dbReference>
<proteinExistence type="inferred from homology"/>
<gene>
    <name evidence="13" type="ORF">C1645_697085</name>
</gene>
<dbReference type="Pfam" id="PF17207">
    <property type="entry name" value="MCM_OB"/>
    <property type="match status" value="1"/>
</dbReference>
<dbReference type="SUPFAM" id="SSF50249">
    <property type="entry name" value="Nucleic acid-binding proteins"/>
    <property type="match status" value="1"/>
</dbReference>
<dbReference type="Pfam" id="PF14551">
    <property type="entry name" value="MCM_N"/>
    <property type="match status" value="1"/>
</dbReference>
<dbReference type="InterPro" id="IPR027417">
    <property type="entry name" value="P-loop_NTPase"/>
</dbReference>
<sequence>MFETQEKITTDQIWGTTIRVEEVRKSFKKFLKEFKLSDRRHRNGSIDDEPFYIEYLKIIEKTEEFKFNLDTQNLLAFEDTYKLYYQIVRYPQEIIPILDYVVAQMYAELHEKEPKEDIRVRPYNLGISKNMRELNPSDIDQLVCIKGLLIRASPILPEMAVAFFRCSICDKSVEVEVDRGKIDEPSRCPRKQCNSSGTMILIHNRSVFKDKQVCRLQETPDCIPDGQTPHTVSLCLYDNLVDIARPGDKIELTAIYRSSPIRVNNRQRTIKSLFKTYLDVVHIRRSERIHNNDENDFTQIYSQDQFSQDQKRKQPTFTEEDIQYYKDLSKNPLLYETLAHSLAPSIFGMDDVKKGILLQLFGGTNKQFKKSGSPRFRGDINVLLVGDPGTSKSQMLQYVHKIVPRGVYTSGKGSSAVGLTAYVTRDPDTKQMVLESGALVLSDGGVCCIDEFDKMSDSTRAVLHEVMEQQTVSVAKAGIITTLNARTSVLASANPIDSKYDPKKSIVRNIDLPPTLMSRFDLIYLVLDKIDRHADWELATHLVSLYAEDSPFSASVNILPIETLAKYIQYSRIQYNPIIGSDEAHKALVDAYVSLRRLGQDPHSSEKIVTATTRQLESMIRLAEAHARMRLSNTVEITDVNEAERLLREAIKLSALDPETGRIDLDLITTGHGSYERRLLTVMREEFQKMLNRLNITNIHFKKALEDFNEQSDVVNSIIQEHI</sequence>
<dbReference type="Pfam" id="PF17855">
    <property type="entry name" value="MCM_lid"/>
    <property type="match status" value="1"/>
</dbReference>
<dbReference type="InterPro" id="IPR027925">
    <property type="entry name" value="MCM_N"/>
</dbReference>
<keyword evidence="5 11" id="KW-0378">Hydrolase</keyword>
<keyword evidence="9 11" id="KW-0539">Nucleus</keyword>
<evidence type="ECO:0000256" key="6">
    <source>
        <dbReference type="ARBA" id="ARBA00022806"/>
    </source>
</evidence>
<dbReference type="InterPro" id="IPR012340">
    <property type="entry name" value="NA-bd_OB-fold"/>
</dbReference>
<dbReference type="Proteomes" id="UP000265703">
    <property type="component" value="Unassembled WGS sequence"/>
</dbReference>
<dbReference type="Gene3D" id="2.40.50.140">
    <property type="entry name" value="Nucleic acid-binding proteins"/>
    <property type="match status" value="1"/>
</dbReference>
<comment type="catalytic activity">
    <reaction evidence="11">
        <text>ATP + H2O = ADP + phosphate + H(+)</text>
        <dbReference type="Rhea" id="RHEA:13065"/>
        <dbReference type="ChEBI" id="CHEBI:15377"/>
        <dbReference type="ChEBI" id="CHEBI:15378"/>
        <dbReference type="ChEBI" id="CHEBI:30616"/>
        <dbReference type="ChEBI" id="CHEBI:43474"/>
        <dbReference type="ChEBI" id="CHEBI:456216"/>
        <dbReference type="EC" id="3.6.4.12"/>
    </reaction>
</comment>
<dbReference type="STRING" id="658196.A0A397SJ57"/>
<organism evidence="13 14">
    <name type="scientific">Glomus cerebriforme</name>
    <dbReference type="NCBI Taxonomy" id="658196"/>
    <lineage>
        <taxon>Eukaryota</taxon>
        <taxon>Fungi</taxon>
        <taxon>Fungi incertae sedis</taxon>
        <taxon>Mucoromycota</taxon>
        <taxon>Glomeromycotina</taxon>
        <taxon>Glomeromycetes</taxon>
        <taxon>Glomerales</taxon>
        <taxon>Glomeraceae</taxon>
        <taxon>Glomus</taxon>
    </lineage>
</organism>
<dbReference type="Gene3D" id="2.20.28.10">
    <property type="match status" value="1"/>
</dbReference>
<keyword evidence="8 10" id="KW-0238">DNA-binding</keyword>
<comment type="function">
    <text evidence="11">Acts as component of the MCM2-7 complex (MCM complex) which is the replicative helicase essential for 'once per cell cycle' DNA replication initiation and elongation in eukaryotic cells. The active ATPase sites in the MCM2-7 ring are formed through the interaction surfaces of two neighboring subunits such that a critical structure of a conserved arginine finger motif is provided in trans relative to the ATP-binding site of the Walker A box of the adjacent subunit. The six ATPase active sites, however, are likely to contribute differentially to the complex helicase activity.</text>
</comment>
<reference evidence="13 14" key="1">
    <citation type="submission" date="2018-06" db="EMBL/GenBank/DDBJ databases">
        <title>Comparative genomics reveals the genomic features of Rhizophagus irregularis, R. cerebriforme, R. diaphanum and Gigaspora rosea, and their symbiotic lifestyle signature.</title>
        <authorList>
            <person name="Morin E."/>
            <person name="San Clemente H."/>
            <person name="Chen E.C.H."/>
            <person name="De La Providencia I."/>
            <person name="Hainaut M."/>
            <person name="Kuo A."/>
            <person name="Kohler A."/>
            <person name="Murat C."/>
            <person name="Tang N."/>
            <person name="Roy S."/>
            <person name="Loubradou J."/>
            <person name="Henrissat B."/>
            <person name="Grigoriev I.V."/>
            <person name="Corradi N."/>
            <person name="Roux C."/>
            <person name="Martin F.M."/>
        </authorList>
    </citation>
    <scope>NUCLEOTIDE SEQUENCE [LARGE SCALE GENOMIC DNA]</scope>
    <source>
        <strain evidence="13 14">DAOM 227022</strain>
    </source>
</reference>
<dbReference type="InterPro" id="IPR033762">
    <property type="entry name" value="MCM_OB"/>
</dbReference>
<evidence type="ECO:0000256" key="2">
    <source>
        <dbReference type="ARBA" id="ARBA00008010"/>
    </source>
</evidence>
<evidence type="ECO:0000259" key="12">
    <source>
        <dbReference type="PROSITE" id="PS50051"/>
    </source>
</evidence>
<evidence type="ECO:0000256" key="10">
    <source>
        <dbReference type="RuleBase" id="RU004070"/>
    </source>
</evidence>
<dbReference type="GO" id="GO:0003697">
    <property type="term" value="F:single-stranded DNA binding"/>
    <property type="evidence" value="ECO:0007669"/>
    <property type="project" value="TreeGrafter"/>
</dbReference>
<dbReference type="InterPro" id="IPR001208">
    <property type="entry name" value="MCM_dom"/>
</dbReference>
<dbReference type="GO" id="GO:0006279">
    <property type="term" value="P:premeiotic DNA replication"/>
    <property type="evidence" value="ECO:0007669"/>
    <property type="project" value="UniProtKB-ARBA"/>
</dbReference>
<evidence type="ECO:0000313" key="13">
    <source>
        <dbReference type="EMBL" id="RIA86240.1"/>
    </source>
</evidence>
<dbReference type="GO" id="GO:1902975">
    <property type="term" value="P:mitotic DNA replication initiation"/>
    <property type="evidence" value="ECO:0007669"/>
    <property type="project" value="TreeGrafter"/>
</dbReference>
<feature type="domain" description="MCM C-terminal AAA(+) ATPase" evidence="12">
    <location>
        <begin position="334"/>
        <end position="542"/>
    </location>
</feature>
<dbReference type="PANTHER" id="PTHR11630:SF66">
    <property type="entry name" value="DNA REPLICATION LICENSING FACTOR MCM4"/>
    <property type="match status" value="1"/>
</dbReference>
<dbReference type="EC" id="3.6.4.12" evidence="11"/>
<dbReference type="GO" id="GO:0097373">
    <property type="term" value="C:MCM core complex"/>
    <property type="evidence" value="ECO:0007669"/>
    <property type="project" value="UniProtKB-ARBA"/>
</dbReference>
<dbReference type="GO" id="GO:0005524">
    <property type="term" value="F:ATP binding"/>
    <property type="evidence" value="ECO:0007669"/>
    <property type="project" value="UniProtKB-UniRule"/>
</dbReference>
<dbReference type="GO" id="GO:0006271">
    <property type="term" value="P:DNA strand elongation involved in DNA replication"/>
    <property type="evidence" value="ECO:0007669"/>
    <property type="project" value="TreeGrafter"/>
</dbReference>
<evidence type="ECO:0000256" key="7">
    <source>
        <dbReference type="ARBA" id="ARBA00022840"/>
    </source>
</evidence>
<dbReference type="PANTHER" id="PTHR11630">
    <property type="entry name" value="DNA REPLICATION LICENSING FACTOR MCM FAMILY MEMBER"/>
    <property type="match status" value="1"/>
</dbReference>